<dbReference type="CDD" id="cd04301">
    <property type="entry name" value="NAT_SF"/>
    <property type="match status" value="1"/>
</dbReference>
<dbReference type="SUPFAM" id="SSF55729">
    <property type="entry name" value="Acyl-CoA N-acyltransferases (Nat)"/>
    <property type="match status" value="1"/>
</dbReference>
<name>X6P1B3_RETFI</name>
<organism evidence="3 4">
    <name type="scientific">Reticulomyxa filosa</name>
    <dbReference type="NCBI Taxonomy" id="46433"/>
    <lineage>
        <taxon>Eukaryota</taxon>
        <taxon>Sar</taxon>
        <taxon>Rhizaria</taxon>
        <taxon>Retaria</taxon>
        <taxon>Foraminifera</taxon>
        <taxon>Monothalamids</taxon>
        <taxon>Reticulomyxidae</taxon>
        <taxon>Reticulomyxa</taxon>
    </lineage>
</organism>
<dbReference type="PROSITE" id="PS51186">
    <property type="entry name" value="GNAT"/>
    <property type="match status" value="1"/>
</dbReference>
<dbReference type="InterPro" id="IPR037800">
    <property type="entry name" value="GCN5"/>
</dbReference>
<accession>X6P1B3</accession>
<dbReference type="PANTHER" id="PTHR45750:SF3">
    <property type="entry name" value="HISTONE ACETYLTRANSFERASE"/>
    <property type="match status" value="1"/>
</dbReference>
<comment type="caution">
    <text evidence="3">The sequence shown here is derived from an EMBL/GenBank/DDBJ whole genome shotgun (WGS) entry which is preliminary data.</text>
</comment>
<dbReference type="GO" id="GO:0000123">
    <property type="term" value="C:histone acetyltransferase complex"/>
    <property type="evidence" value="ECO:0007669"/>
    <property type="project" value="TreeGrafter"/>
</dbReference>
<keyword evidence="3" id="KW-0808">Transferase</keyword>
<sequence>LLFIIIYCYCCYYRKTSDYYEHLFGGVVFRLFVEQSFCEVVFLAIQPCHQSKGFGARLMNHLKEILKEYKINHILTFADNSAVGYFNKQGFNKNVTLPKVVWHKYIKTYNSAILMECQIMDEINYCFLKEQLLRQRIHLFHHLKPHTQSHILRTTDNITFPILNYIGSLFFHI</sequence>
<dbReference type="Pfam" id="PF00583">
    <property type="entry name" value="Acetyltransf_1"/>
    <property type="match status" value="1"/>
</dbReference>
<protein>
    <submittedName>
        <fullName evidence="3">Histone acetyltransferase Gcn5</fullName>
    </submittedName>
</protein>
<dbReference type="InterPro" id="IPR016181">
    <property type="entry name" value="Acyl_CoA_acyltransferase"/>
</dbReference>
<evidence type="ECO:0000256" key="1">
    <source>
        <dbReference type="ARBA" id="ARBA00023242"/>
    </source>
</evidence>
<evidence type="ECO:0000259" key="2">
    <source>
        <dbReference type="PROSITE" id="PS51186"/>
    </source>
</evidence>
<gene>
    <name evidence="3" type="ORF">RFI_05777</name>
</gene>
<feature type="domain" description="N-acetyltransferase" evidence="2">
    <location>
        <begin position="21"/>
        <end position="120"/>
    </location>
</feature>
<dbReference type="Proteomes" id="UP000023152">
    <property type="component" value="Unassembled WGS sequence"/>
</dbReference>
<evidence type="ECO:0000313" key="4">
    <source>
        <dbReference type="Proteomes" id="UP000023152"/>
    </source>
</evidence>
<reference evidence="3 4" key="1">
    <citation type="journal article" date="2013" name="Curr. Biol.">
        <title>The Genome of the Foraminiferan Reticulomyxa filosa.</title>
        <authorList>
            <person name="Glockner G."/>
            <person name="Hulsmann N."/>
            <person name="Schleicher M."/>
            <person name="Noegel A.A."/>
            <person name="Eichinger L."/>
            <person name="Gallinger C."/>
            <person name="Pawlowski J."/>
            <person name="Sierra R."/>
            <person name="Euteneuer U."/>
            <person name="Pillet L."/>
            <person name="Moustafa A."/>
            <person name="Platzer M."/>
            <person name="Groth M."/>
            <person name="Szafranski K."/>
            <person name="Schliwa M."/>
        </authorList>
    </citation>
    <scope>NUCLEOTIDE SEQUENCE [LARGE SCALE GENOMIC DNA]</scope>
</reference>
<dbReference type="GO" id="GO:0045944">
    <property type="term" value="P:positive regulation of transcription by RNA polymerase II"/>
    <property type="evidence" value="ECO:0007669"/>
    <property type="project" value="TreeGrafter"/>
</dbReference>
<proteinExistence type="predicted"/>
<keyword evidence="4" id="KW-1185">Reference proteome</keyword>
<keyword evidence="1" id="KW-0539">Nucleus</keyword>
<dbReference type="OrthoDB" id="1937912at2759"/>
<dbReference type="Gene3D" id="3.40.630.30">
    <property type="match status" value="1"/>
</dbReference>
<dbReference type="GO" id="GO:0010484">
    <property type="term" value="F:histone H3 acetyltransferase activity"/>
    <property type="evidence" value="ECO:0007669"/>
    <property type="project" value="TreeGrafter"/>
</dbReference>
<evidence type="ECO:0000313" key="3">
    <source>
        <dbReference type="EMBL" id="ETO31342.1"/>
    </source>
</evidence>
<dbReference type="EMBL" id="ASPP01004993">
    <property type="protein sequence ID" value="ETO31342.1"/>
    <property type="molecule type" value="Genomic_DNA"/>
</dbReference>
<feature type="non-terminal residue" evidence="3">
    <location>
        <position position="1"/>
    </location>
</feature>
<dbReference type="PANTHER" id="PTHR45750">
    <property type="entry name" value="GH11602P"/>
    <property type="match status" value="1"/>
</dbReference>
<dbReference type="InterPro" id="IPR000182">
    <property type="entry name" value="GNAT_dom"/>
</dbReference>
<dbReference type="AlphaFoldDB" id="X6P1B3"/>